<evidence type="ECO:0000259" key="6">
    <source>
        <dbReference type="PROSITE" id="PS51387"/>
    </source>
</evidence>
<dbReference type="InterPro" id="IPR036318">
    <property type="entry name" value="FAD-bd_PCMH-like_sf"/>
</dbReference>
<evidence type="ECO:0000256" key="4">
    <source>
        <dbReference type="ARBA" id="ARBA00022827"/>
    </source>
</evidence>
<evidence type="ECO:0000256" key="2">
    <source>
        <dbReference type="ARBA" id="ARBA00005466"/>
    </source>
</evidence>
<dbReference type="OrthoDB" id="415825at2759"/>
<name>A0A9N9NX97_9GLOM</name>
<feature type="non-terminal residue" evidence="7">
    <location>
        <position position="296"/>
    </location>
</feature>
<dbReference type="Gene3D" id="3.30.465.10">
    <property type="match status" value="1"/>
</dbReference>
<evidence type="ECO:0000313" key="7">
    <source>
        <dbReference type="EMBL" id="CAG8772460.1"/>
    </source>
</evidence>
<sequence length="296" mass="32021">PCPRNGGHSDEGYSNLDGTLVIDVSKMIEISVNEVEQTATVDAGIRLGPLYIELARKNFAIVSGYSPTVGLSGIIAAGGFGMQSRKYGVTGDFVLEAQVVLANGSLVIANSNINSDLFWALRGGGGAAYGIVTQWKLKLIPGWSSNTLFTIDYNISTVSQILGKFTLWGHKSSENMSCTLWMTKDTLKISGHYLGDIALAHEILDEAKLSPNDDECVKMMMCDHLGSRAYFLDPDRTCKKINLLNIGTSPFGPNPFDPKTNTTTKINSTGNFVTQDVLPDYSAGPVQERELVKTKS</sequence>
<dbReference type="InterPro" id="IPR016166">
    <property type="entry name" value="FAD-bd_PCMH"/>
</dbReference>
<dbReference type="GO" id="GO:0016491">
    <property type="term" value="F:oxidoreductase activity"/>
    <property type="evidence" value="ECO:0007669"/>
    <property type="project" value="UniProtKB-KW"/>
</dbReference>
<feature type="domain" description="FAD-binding PCMH-type" evidence="6">
    <location>
        <begin position="1"/>
        <end position="142"/>
    </location>
</feature>
<dbReference type="InterPro" id="IPR006094">
    <property type="entry name" value="Oxid_FAD_bind_N"/>
</dbReference>
<comment type="cofactor">
    <cofactor evidence="1">
        <name>FAD</name>
        <dbReference type="ChEBI" id="CHEBI:57692"/>
    </cofactor>
</comment>
<dbReference type="PANTHER" id="PTHR42973:SF39">
    <property type="entry name" value="FAD-BINDING PCMH-TYPE DOMAIN-CONTAINING PROTEIN"/>
    <property type="match status" value="1"/>
</dbReference>
<keyword evidence="8" id="KW-1185">Reference proteome</keyword>
<evidence type="ECO:0000256" key="3">
    <source>
        <dbReference type="ARBA" id="ARBA00022630"/>
    </source>
</evidence>
<reference evidence="7" key="1">
    <citation type="submission" date="2021-06" db="EMBL/GenBank/DDBJ databases">
        <authorList>
            <person name="Kallberg Y."/>
            <person name="Tangrot J."/>
            <person name="Rosling A."/>
        </authorList>
    </citation>
    <scope>NUCLEOTIDE SEQUENCE</scope>
    <source>
        <strain evidence="7">CL551</strain>
    </source>
</reference>
<proteinExistence type="inferred from homology"/>
<dbReference type="Pfam" id="PF01565">
    <property type="entry name" value="FAD_binding_4"/>
    <property type="match status" value="1"/>
</dbReference>
<dbReference type="GO" id="GO:0071949">
    <property type="term" value="F:FAD binding"/>
    <property type="evidence" value="ECO:0007669"/>
    <property type="project" value="InterPro"/>
</dbReference>
<dbReference type="SUPFAM" id="SSF56176">
    <property type="entry name" value="FAD-binding/transporter-associated domain-like"/>
    <property type="match status" value="1"/>
</dbReference>
<dbReference type="PANTHER" id="PTHR42973">
    <property type="entry name" value="BINDING OXIDOREDUCTASE, PUTATIVE (AFU_ORTHOLOGUE AFUA_1G17690)-RELATED"/>
    <property type="match status" value="1"/>
</dbReference>
<keyword evidence="3" id="KW-0285">Flavoprotein</keyword>
<protein>
    <submittedName>
        <fullName evidence="7">845_t:CDS:1</fullName>
    </submittedName>
</protein>
<evidence type="ECO:0000313" key="8">
    <source>
        <dbReference type="Proteomes" id="UP000789342"/>
    </source>
</evidence>
<dbReference type="PROSITE" id="PS51387">
    <property type="entry name" value="FAD_PCMH"/>
    <property type="match status" value="1"/>
</dbReference>
<evidence type="ECO:0000256" key="1">
    <source>
        <dbReference type="ARBA" id="ARBA00001974"/>
    </source>
</evidence>
<keyword evidence="4" id="KW-0274">FAD</keyword>
<evidence type="ECO:0000256" key="5">
    <source>
        <dbReference type="ARBA" id="ARBA00023002"/>
    </source>
</evidence>
<comment type="similarity">
    <text evidence="2">Belongs to the oxygen-dependent FAD-linked oxidoreductase family.</text>
</comment>
<feature type="non-terminal residue" evidence="7">
    <location>
        <position position="1"/>
    </location>
</feature>
<dbReference type="InterPro" id="IPR050416">
    <property type="entry name" value="FAD-linked_Oxidoreductase"/>
</dbReference>
<keyword evidence="5" id="KW-0560">Oxidoreductase</keyword>
<accession>A0A9N9NX97</accession>
<organism evidence="7 8">
    <name type="scientific">Acaulospora morrowiae</name>
    <dbReference type="NCBI Taxonomy" id="94023"/>
    <lineage>
        <taxon>Eukaryota</taxon>
        <taxon>Fungi</taxon>
        <taxon>Fungi incertae sedis</taxon>
        <taxon>Mucoromycota</taxon>
        <taxon>Glomeromycotina</taxon>
        <taxon>Glomeromycetes</taxon>
        <taxon>Diversisporales</taxon>
        <taxon>Acaulosporaceae</taxon>
        <taxon>Acaulospora</taxon>
    </lineage>
</organism>
<gene>
    <name evidence="7" type="ORF">AMORRO_LOCUS16681</name>
</gene>
<dbReference type="AlphaFoldDB" id="A0A9N9NX97"/>
<dbReference type="InterPro" id="IPR016169">
    <property type="entry name" value="FAD-bd_PCMH_sub2"/>
</dbReference>
<dbReference type="EMBL" id="CAJVPV010047362">
    <property type="protein sequence ID" value="CAG8772460.1"/>
    <property type="molecule type" value="Genomic_DNA"/>
</dbReference>
<comment type="caution">
    <text evidence="7">The sequence shown here is derived from an EMBL/GenBank/DDBJ whole genome shotgun (WGS) entry which is preliminary data.</text>
</comment>
<dbReference type="Proteomes" id="UP000789342">
    <property type="component" value="Unassembled WGS sequence"/>
</dbReference>